<sequence>MSDKSFHPSLAVSNIKNHIPITLEMENVQYSTWSVLFKIHARSHRVLAHIIDPKEGTSKPPTTDQEKELWTTPDSMVFSWIYATISNDLLHTIIQLDSITMEAWDRLRDIFQDNQHSRALSLEQEFSATSMENFPNASSYCQHLKSLADQLKNVRASVSDSRMVLHLVGGLTRAYRGVGTLIHQSNPLPPFYKARSTLVLEETGIEKEAATESAMVAASSDDSSGHLTNIGQLKSKYSSSLNNKRNLLGEAPVLAKL</sequence>
<proteinExistence type="predicted"/>
<evidence type="ECO:0000313" key="1">
    <source>
        <dbReference type="Proteomes" id="UP000694930"/>
    </source>
</evidence>
<gene>
    <name evidence="2" type="primary">LOC107001173</name>
</gene>
<protein>
    <submittedName>
        <fullName evidence="2">Uncharacterized protein LOC107001173</fullName>
    </submittedName>
</protein>
<name>A0ABM1FCC0_SOLPN</name>
<evidence type="ECO:0000313" key="2">
    <source>
        <dbReference type="RefSeq" id="XP_015054808.1"/>
    </source>
</evidence>
<keyword evidence="1" id="KW-1185">Reference proteome</keyword>
<organism evidence="1 2">
    <name type="scientific">Solanum pennellii</name>
    <name type="common">Tomato</name>
    <name type="synonym">Lycopersicon pennellii</name>
    <dbReference type="NCBI Taxonomy" id="28526"/>
    <lineage>
        <taxon>Eukaryota</taxon>
        <taxon>Viridiplantae</taxon>
        <taxon>Streptophyta</taxon>
        <taxon>Embryophyta</taxon>
        <taxon>Tracheophyta</taxon>
        <taxon>Spermatophyta</taxon>
        <taxon>Magnoliopsida</taxon>
        <taxon>eudicotyledons</taxon>
        <taxon>Gunneridae</taxon>
        <taxon>Pentapetalae</taxon>
        <taxon>asterids</taxon>
        <taxon>lamiids</taxon>
        <taxon>Solanales</taxon>
        <taxon>Solanaceae</taxon>
        <taxon>Solanoideae</taxon>
        <taxon>Solaneae</taxon>
        <taxon>Solanum</taxon>
        <taxon>Solanum subgen. Lycopersicon</taxon>
    </lineage>
</organism>
<dbReference type="GeneID" id="107001173"/>
<reference evidence="2" key="2">
    <citation type="submission" date="2025-08" db="UniProtKB">
        <authorList>
            <consortium name="RefSeq"/>
        </authorList>
    </citation>
    <scope>IDENTIFICATION</scope>
</reference>
<reference evidence="1" key="1">
    <citation type="journal article" date="2014" name="Nat. Genet.">
        <title>The genome of the stress-tolerant wild tomato species Solanum pennellii.</title>
        <authorList>
            <person name="Bolger A."/>
            <person name="Scossa F."/>
            <person name="Bolger M.E."/>
            <person name="Lanz C."/>
            <person name="Maumus F."/>
            <person name="Tohge T."/>
            <person name="Quesneville H."/>
            <person name="Alseekh S."/>
            <person name="Sorensen I."/>
            <person name="Lichtenstein G."/>
            <person name="Fich E.A."/>
            <person name="Conte M."/>
            <person name="Keller H."/>
            <person name="Schneeberger K."/>
            <person name="Schwacke R."/>
            <person name="Ofner I."/>
            <person name="Vrebalov J."/>
            <person name="Xu Y."/>
            <person name="Osorio S."/>
            <person name="Aflitos S.A."/>
            <person name="Schijlen E."/>
            <person name="Jimenez-Gomez J.M."/>
            <person name="Ryngajllo M."/>
            <person name="Kimura S."/>
            <person name="Kumar R."/>
            <person name="Koenig D."/>
            <person name="Headland L.R."/>
            <person name="Maloof J.N."/>
            <person name="Sinha N."/>
            <person name="van Ham R.C."/>
            <person name="Lankhorst R.K."/>
            <person name="Mao L."/>
            <person name="Vogel A."/>
            <person name="Arsova B."/>
            <person name="Panstruga R."/>
            <person name="Fei Z."/>
            <person name="Rose J.K."/>
            <person name="Zamir D."/>
            <person name="Carrari F."/>
            <person name="Giovannoni J.J."/>
            <person name="Weigel D."/>
            <person name="Usadel B."/>
            <person name="Fernie A.R."/>
        </authorList>
    </citation>
    <scope>NUCLEOTIDE SEQUENCE [LARGE SCALE GENOMIC DNA]</scope>
    <source>
        <strain evidence="1">cv. LA0716</strain>
    </source>
</reference>
<accession>A0ABM1FCC0</accession>
<dbReference type="Pfam" id="PF14223">
    <property type="entry name" value="Retrotran_gag_2"/>
    <property type="match status" value="1"/>
</dbReference>
<dbReference type="RefSeq" id="XP_015054808.1">
    <property type="nucleotide sequence ID" value="XM_015199322.1"/>
</dbReference>
<dbReference type="Proteomes" id="UP000694930">
    <property type="component" value="Chromosome 10"/>
</dbReference>
<dbReference type="PANTHER" id="PTHR47481:SF10">
    <property type="entry name" value="COPIA-LIKE POLYPROTEIN_RETROTRANSPOSON"/>
    <property type="match status" value="1"/>
</dbReference>
<dbReference type="PANTHER" id="PTHR47481">
    <property type="match status" value="1"/>
</dbReference>